<dbReference type="InterPro" id="IPR035952">
    <property type="entry name" value="Rhomboid-like_sf"/>
</dbReference>
<dbReference type="InterPro" id="IPR022764">
    <property type="entry name" value="Peptidase_S54_rhomboid_dom"/>
</dbReference>
<dbReference type="PANTHER" id="PTHR43066">
    <property type="entry name" value="RHOMBOID-RELATED PROTEIN"/>
    <property type="match status" value="1"/>
</dbReference>
<keyword evidence="3 5" id="KW-1133">Transmembrane helix</keyword>
<dbReference type="SUPFAM" id="SSF144091">
    <property type="entry name" value="Rhomboid-like"/>
    <property type="match status" value="1"/>
</dbReference>
<comment type="subcellular location">
    <subcellularLocation>
        <location evidence="1">Membrane</location>
        <topology evidence="1">Multi-pass membrane protein</topology>
    </subcellularLocation>
</comment>
<dbReference type="PATRIC" id="fig|1433126.3.peg.2795"/>
<evidence type="ECO:0000259" key="6">
    <source>
        <dbReference type="Pfam" id="PF01694"/>
    </source>
</evidence>
<dbReference type="KEGG" id="rbc:BN938_2825"/>
<feature type="transmembrane region" description="Helical" evidence="5">
    <location>
        <begin position="116"/>
        <end position="135"/>
    </location>
</feature>
<feature type="transmembrane region" description="Helical" evidence="5">
    <location>
        <begin position="178"/>
        <end position="197"/>
    </location>
</feature>
<dbReference type="EMBL" id="HG934468">
    <property type="protein sequence ID" value="CDN32891.1"/>
    <property type="molecule type" value="Genomic_DNA"/>
</dbReference>
<dbReference type="STRING" id="1433126.BN938_2825"/>
<protein>
    <submittedName>
        <fullName evidence="7">GlpG protein (Membrane protein of glp regulon)</fullName>
    </submittedName>
</protein>
<dbReference type="PANTHER" id="PTHR43066:SF11">
    <property type="entry name" value="PEPTIDASE S54 RHOMBOID DOMAIN-CONTAINING PROTEIN"/>
    <property type="match status" value="1"/>
</dbReference>
<dbReference type="HOGENOM" id="CLU_055068_4_1_10"/>
<dbReference type="eggNOG" id="COG0705">
    <property type="taxonomic scope" value="Bacteria"/>
</dbReference>
<dbReference type="GO" id="GO:0004252">
    <property type="term" value="F:serine-type endopeptidase activity"/>
    <property type="evidence" value="ECO:0007669"/>
    <property type="project" value="InterPro"/>
</dbReference>
<keyword evidence="8" id="KW-1185">Reference proteome</keyword>
<feature type="transmembrane region" description="Helical" evidence="5">
    <location>
        <begin position="155"/>
        <end position="172"/>
    </location>
</feature>
<dbReference type="Proteomes" id="UP000027616">
    <property type="component" value="Chromosome I"/>
</dbReference>
<evidence type="ECO:0000256" key="4">
    <source>
        <dbReference type="ARBA" id="ARBA00023136"/>
    </source>
</evidence>
<keyword evidence="4 5" id="KW-0472">Membrane</keyword>
<evidence type="ECO:0000256" key="1">
    <source>
        <dbReference type="ARBA" id="ARBA00004141"/>
    </source>
</evidence>
<dbReference type="Gene3D" id="1.20.1540.10">
    <property type="entry name" value="Rhomboid-like"/>
    <property type="match status" value="1"/>
</dbReference>
<accession>A0A060RB74</accession>
<feature type="transmembrane region" description="Helical" evidence="5">
    <location>
        <begin position="75"/>
        <end position="96"/>
    </location>
</feature>
<evidence type="ECO:0000256" key="2">
    <source>
        <dbReference type="ARBA" id="ARBA00022692"/>
    </source>
</evidence>
<dbReference type="Pfam" id="PF01694">
    <property type="entry name" value="Rhomboid"/>
    <property type="match status" value="1"/>
</dbReference>
<organism evidence="7 8">
    <name type="scientific">Mucinivorans hirudinis</name>
    <dbReference type="NCBI Taxonomy" id="1433126"/>
    <lineage>
        <taxon>Bacteria</taxon>
        <taxon>Pseudomonadati</taxon>
        <taxon>Bacteroidota</taxon>
        <taxon>Bacteroidia</taxon>
        <taxon>Bacteroidales</taxon>
        <taxon>Rikenellaceae</taxon>
        <taxon>Mucinivorans</taxon>
    </lineage>
</organism>
<evidence type="ECO:0000313" key="8">
    <source>
        <dbReference type="Proteomes" id="UP000027616"/>
    </source>
</evidence>
<proteinExistence type="predicted"/>
<feature type="domain" description="Peptidase S54 rhomboid" evidence="6">
    <location>
        <begin position="34"/>
        <end position="194"/>
    </location>
</feature>
<sequence length="205" mass="23293">MMNVVIFLAQFLSPKLDATLTSTFGLHALQSVNFQVYQLVTYMFLHGGVSHLFFNMFALWMFGRVLEWDLGSKRFLTFYMVSGIGAGVLNLFVNYWEINSLISTYSLNDLNLQAHINRMTTIGASGGVFGVLLGFGLIHPNERLMLLIPPIPIKAKYFVIIYGVLELVLGFTQRTSNIAHFAHIGGMIFAYLLLRYWKAKGRIYY</sequence>
<evidence type="ECO:0000256" key="5">
    <source>
        <dbReference type="SAM" id="Phobius"/>
    </source>
</evidence>
<dbReference type="AlphaFoldDB" id="A0A060RB74"/>
<feature type="transmembrane region" description="Helical" evidence="5">
    <location>
        <begin position="42"/>
        <end position="63"/>
    </location>
</feature>
<evidence type="ECO:0000313" key="7">
    <source>
        <dbReference type="EMBL" id="CDN32891.1"/>
    </source>
</evidence>
<name>A0A060RB74_9BACT</name>
<keyword evidence="2 5" id="KW-0812">Transmembrane</keyword>
<dbReference type="GO" id="GO:0016020">
    <property type="term" value="C:membrane"/>
    <property type="evidence" value="ECO:0007669"/>
    <property type="project" value="UniProtKB-SubCell"/>
</dbReference>
<evidence type="ECO:0000256" key="3">
    <source>
        <dbReference type="ARBA" id="ARBA00022989"/>
    </source>
</evidence>
<reference evidence="7 8" key="1">
    <citation type="journal article" date="2015" name="Genome Announc.">
        <title>Complete Genome Sequence of the Novel Leech Symbiont Mucinivorans hirudinis M3T.</title>
        <authorList>
            <person name="Nelson M.C."/>
            <person name="Bomar L."/>
            <person name="Graf J."/>
        </authorList>
    </citation>
    <scope>NUCLEOTIDE SEQUENCE [LARGE SCALE GENOMIC DNA]</scope>
    <source>
        <strain evidence="8">M3</strain>
    </source>
</reference>
<gene>
    <name evidence="7" type="ORF">BN938_2825</name>
</gene>